<comment type="caution">
    <text evidence="3">The sequence shown here is derived from an EMBL/GenBank/DDBJ whole genome shotgun (WGS) entry which is preliminary data.</text>
</comment>
<gene>
    <name evidence="3" type="ORF">EUV16_21685</name>
</gene>
<dbReference type="CDD" id="cd00085">
    <property type="entry name" value="HNHc"/>
    <property type="match status" value="1"/>
</dbReference>
<dbReference type="EMBL" id="AAHWHN010000029">
    <property type="protein sequence ID" value="ECB0429270.1"/>
    <property type="molecule type" value="Genomic_DNA"/>
</dbReference>
<accession>A0A5X8MSE0</accession>
<feature type="domain" description="HNH nuclease" evidence="2">
    <location>
        <begin position="51"/>
        <end position="105"/>
    </location>
</feature>
<evidence type="ECO:0000256" key="1">
    <source>
        <dbReference type="SAM" id="MobiDB-lite"/>
    </source>
</evidence>
<keyword evidence="3" id="KW-0540">Nuclease</keyword>
<dbReference type="InterPro" id="IPR002711">
    <property type="entry name" value="HNH"/>
</dbReference>
<dbReference type="SMART" id="SM00507">
    <property type="entry name" value="HNHc"/>
    <property type="match status" value="1"/>
</dbReference>
<feature type="region of interest" description="Disordered" evidence="1">
    <location>
        <begin position="95"/>
        <end position="121"/>
    </location>
</feature>
<dbReference type="GO" id="GO:0008270">
    <property type="term" value="F:zinc ion binding"/>
    <property type="evidence" value="ECO:0007669"/>
    <property type="project" value="InterPro"/>
</dbReference>
<evidence type="ECO:0000259" key="2">
    <source>
        <dbReference type="SMART" id="SM00507"/>
    </source>
</evidence>
<evidence type="ECO:0000313" key="3">
    <source>
        <dbReference type="EMBL" id="ECB0429270.1"/>
    </source>
</evidence>
<sequence length="121" mass="13587">MPSRTPTPCRTRGCRALVSDRSGYCESHKSEGWARQRAKPGRKIYGAAWRKQRAAALRRDRGLCVLCLAEGRAVPATDVDHIIAVEHGGTDSLSNLQSLCKPHHRSKTARERLQQRKTKQQ</sequence>
<organism evidence="3">
    <name type="scientific">Salmonella enterica subsp. enterica serovar Agbeni</name>
    <dbReference type="NCBI Taxonomy" id="1967642"/>
    <lineage>
        <taxon>Bacteria</taxon>
        <taxon>Pseudomonadati</taxon>
        <taxon>Pseudomonadota</taxon>
        <taxon>Gammaproteobacteria</taxon>
        <taxon>Enterobacterales</taxon>
        <taxon>Enterobacteriaceae</taxon>
        <taxon>Salmonella</taxon>
    </lineage>
</organism>
<name>A0A5X8MSE0_SALET</name>
<keyword evidence="3" id="KW-0378">Hydrolase</keyword>
<keyword evidence="3" id="KW-0255">Endonuclease</keyword>
<reference evidence="3" key="1">
    <citation type="submission" date="2019-01" db="EMBL/GenBank/DDBJ databases">
        <authorList>
            <person name="Ashton P.M."/>
            <person name="Dallman T."/>
            <person name="Nair S."/>
            <person name="De Pinna E."/>
            <person name="Peters T."/>
            <person name="Grant K."/>
        </authorList>
    </citation>
    <scope>NUCLEOTIDE SEQUENCE</scope>
    <source>
        <strain evidence="3">559803</strain>
    </source>
</reference>
<dbReference type="AlphaFoldDB" id="A0A5X8MSE0"/>
<dbReference type="GO" id="GO:0004519">
    <property type="term" value="F:endonuclease activity"/>
    <property type="evidence" value="ECO:0007669"/>
    <property type="project" value="UniProtKB-KW"/>
</dbReference>
<protein>
    <submittedName>
        <fullName evidence="3">HNH endonuclease</fullName>
    </submittedName>
</protein>
<dbReference type="Pfam" id="PF01844">
    <property type="entry name" value="HNH"/>
    <property type="match status" value="1"/>
</dbReference>
<dbReference type="Gene3D" id="1.10.30.50">
    <property type="match status" value="1"/>
</dbReference>
<proteinExistence type="predicted"/>
<dbReference type="GO" id="GO:0003676">
    <property type="term" value="F:nucleic acid binding"/>
    <property type="evidence" value="ECO:0007669"/>
    <property type="project" value="InterPro"/>
</dbReference>
<dbReference type="InterPro" id="IPR003615">
    <property type="entry name" value="HNH_nuc"/>
</dbReference>